<proteinExistence type="predicted"/>
<dbReference type="EMBL" id="MU005771">
    <property type="protein sequence ID" value="KAF2708784.1"/>
    <property type="molecule type" value="Genomic_DNA"/>
</dbReference>
<gene>
    <name evidence="1" type="ORF">K504DRAFT_288992</name>
</gene>
<dbReference type="AlphaFoldDB" id="A0A6G1K7J4"/>
<evidence type="ECO:0000313" key="1">
    <source>
        <dbReference type="EMBL" id="KAF2708784.1"/>
    </source>
</evidence>
<sequence>MCVRGGVGWGGIVSKYNHVHSYDTTTTWCERGRFDRSIYLRAEYNMSFQKKKIPISCRQQEQQQQQQQQKEKKERKIHITCPCTHVRKR</sequence>
<organism evidence="1 2">
    <name type="scientific">Pleomassaria siparia CBS 279.74</name>
    <dbReference type="NCBI Taxonomy" id="1314801"/>
    <lineage>
        <taxon>Eukaryota</taxon>
        <taxon>Fungi</taxon>
        <taxon>Dikarya</taxon>
        <taxon>Ascomycota</taxon>
        <taxon>Pezizomycotina</taxon>
        <taxon>Dothideomycetes</taxon>
        <taxon>Pleosporomycetidae</taxon>
        <taxon>Pleosporales</taxon>
        <taxon>Pleomassariaceae</taxon>
        <taxon>Pleomassaria</taxon>
    </lineage>
</organism>
<name>A0A6G1K7J4_9PLEO</name>
<reference evidence="1" key="1">
    <citation type="journal article" date="2020" name="Stud. Mycol.">
        <title>101 Dothideomycetes genomes: a test case for predicting lifestyles and emergence of pathogens.</title>
        <authorList>
            <person name="Haridas S."/>
            <person name="Albert R."/>
            <person name="Binder M."/>
            <person name="Bloem J."/>
            <person name="Labutti K."/>
            <person name="Salamov A."/>
            <person name="Andreopoulos B."/>
            <person name="Baker S."/>
            <person name="Barry K."/>
            <person name="Bills G."/>
            <person name="Bluhm B."/>
            <person name="Cannon C."/>
            <person name="Castanera R."/>
            <person name="Culley D."/>
            <person name="Daum C."/>
            <person name="Ezra D."/>
            <person name="Gonzalez J."/>
            <person name="Henrissat B."/>
            <person name="Kuo A."/>
            <person name="Liang C."/>
            <person name="Lipzen A."/>
            <person name="Lutzoni F."/>
            <person name="Magnuson J."/>
            <person name="Mondo S."/>
            <person name="Nolan M."/>
            <person name="Ohm R."/>
            <person name="Pangilinan J."/>
            <person name="Park H.-J."/>
            <person name="Ramirez L."/>
            <person name="Alfaro M."/>
            <person name="Sun H."/>
            <person name="Tritt A."/>
            <person name="Yoshinaga Y."/>
            <person name="Zwiers L.-H."/>
            <person name="Turgeon B."/>
            <person name="Goodwin S."/>
            <person name="Spatafora J."/>
            <person name="Crous P."/>
            <person name="Grigoriev I."/>
        </authorList>
    </citation>
    <scope>NUCLEOTIDE SEQUENCE</scope>
    <source>
        <strain evidence="1">CBS 279.74</strain>
    </source>
</reference>
<accession>A0A6G1K7J4</accession>
<keyword evidence="2" id="KW-1185">Reference proteome</keyword>
<protein>
    <submittedName>
        <fullName evidence="1">Uncharacterized protein</fullName>
    </submittedName>
</protein>
<dbReference type="Proteomes" id="UP000799428">
    <property type="component" value="Unassembled WGS sequence"/>
</dbReference>
<evidence type="ECO:0000313" key="2">
    <source>
        <dbReference type="Proteomes" id="UP000799428"/>
    </source>
</evidence>